<keyword evidence="1" id="KW-0812">Transmembrane</keyword>
<proteinExistence type="evidence at transcript level"/>
<sequence length="94" mass="10763">MLAVIFITLRFNCHWHSVVSGAFLGILPILHISMYLSFDIGSVSLGMWLAFFLYKMWLALLLYLETVYFSLLFIIPIIPINVYHDGSSSGRFCP</sequence>
<keyword evidence="1" id="KW-0472">Membrane</keyword>
<name>A9NW77_PICSI</name>
<protein>
    <submittedName>
        <fullName evidence="2">Uncharacterized protein</fullName>
    </submittedName>
</protein>
<organism evidence="2">
    <name type="scientific">Picea sitchensis</name>
    <name type="common">Sitka spruce</name>
    <name type="synonym">Pinus sitchensis</name>
    <dbReference type="NCBI Taxonomy" id="3332"/>
    <lineage>
        <taxon>Eukaryota</taxon>
        <taxon>Viridiplantae</taxon>
        <taxon>Streptophyta</taxon>
        <taxon>Embryophyta</taxon>
        <taxon>Tracheophyta</taxon>
        <taxon>Spermatophyta</taxon>
        <taxon>Pinopsida</taxon>
        <taxon>Pinidae</taxon>
        <taxon>Conifers I</taxon>
        <taxon>Pinales</taxon>
        <taxon>Pinaceae</taxon>
        <taxon>Picea</taxon>
    </lineage>
</organism>
<evidence type="ECO:0000256" key="1">
    <source>
        <dbReference type="SAM" id="Phobius"/>
    </source>
</evidence>
<dbReference type="EMBL" id="EF085585">
    <property type="protein sequence ID" value="ABK24888.1"/>
    <property type="molecule type" value="mRNA"/>
</dbReference>
<dbReference type="AlphaFoldDB" id="A9NW77"/>
<evidence type="ECO:0000313" key="2">
    <source>
        <dbReference type="EMBL" id="ABK24888.1"/>
    </source>
</evidence>
<feature type="transmembrane region" description="Helical" evidence="1">
    <location>
        <begin position="60"/>
        <end position="82"/>
    </location>
</feature>
<reference evidence="2" key="1">
    <citation type="journal article" date="2008" name="BMC Genomics">
        <title>A conifer genomics resource of 200,000 spruce (Picea spp.) ESTs and 6,464 high-quality, sequence-finished full-length cDNAs for Sitka spruce (Picea sitchensis).</title>
        <authorList>
            <person name="Ralph S.G."/>
            <person name="Chun H.J."/>
            <person name="Kolosova N."/>
            <person name="Cooper D."/>
            <person name="Oddy C."/>
            <person name="Ritland C.E."/>
            <person name="Kirkpatrick R."/>
            <person name="Moore R."/>
            <person name="Barber S."/>
            <person name="Holt R.A."/>
            <person name="Jones S.J."/>
            <person name="Marra M.A."/>
            <person name="Douglas C.J."/>
            <person name="Ritland K."/>
            <person name="Bohlmann J."/>
        </authorList>
    </citation>
    <scope>NUCLEOTIDE SEQUENCE</scope>
    <source>
        <tissue evidence="2">Bark</tissue>
    </source>
</reference>
<accession>A9NW77</accession>
<keyword evidence="1" id="KW-1133">Transmembrane helix</keyword>